<dbReference type="SMART" id="SM01008">
    <property type="entry name" value="Ald_Xan_dh_C"/>
    <property type="match status" value="1"/>
</dbReference>
<name>A0A399J066_9RHOB</name>
<feature type="domain" description="Cytochrome c" evidence="5">
    <location>
        <begin position="763"/>
        <end position="866"/>
    </location>
</feature>
<dbReference type="GO" id="GO:0009055">
    <property type="term" value="F:electron transfer activity"/>
    <property type="evidence" value="ECO:0007669"/>
    <property type="project" value="InterPro"/>
</dbReference>
<dbReference type="InterPro" id="IPR046867">
    <property type="entry name" value="AldOxase/xan_DH_MoCoBD2"/>
</dbReference>
<keyword evidence="2 4" id="KW-0479">Metal-binding</keyword>
<feature type="domain" description="Cytochrome c" evidence="5">
    <location>
        <begin position="1022"/>
        <end position="1110"/>
    </location>
</feature>
<dbReference type="InterPro" id="IPR036856">
    <property type="entry name" value="Ald_Oxase/Xan_DH_a/b_sf"/>
</dbReference>
<keyword evidence="7" id="KW-1185">Reference proteome</keyword>
<dbReference type="InterPro" id="IPR008274">
    <property type="entry name" value="AldOxase/xan_DH_MoCoBD1"/>
</dbReference>
<proteinExistence type="predicted"/>
<dbReference type="AlphaFoldDB" id="A0A399J066"/>
<comment type="caution">
    <text evidence="6">The sequence shown here is derived from an EMBL/GenBank/DDBJ whole genome shotgun (WGS) entry which is preliminary data.</text>
</comment>
<dbReference type="SUPFAM" id="SSF46626">
    <property type="entry name" value="Cytochrome c"/>
    <property type="match status" value="3"/>
</dbReference>
<dbReference type="RefSeq" id="WP_119399099.1">
    <property type="nucleotide sequence ID" value="NZ_QWJJ01000008.1"/>
</dbReference>
<dbReference type="InterPro" id="IPR052516">
    <property type="entry name" value="N-heterocyclic_Hydroxylase"/>
</dbReference>
<dbReference type="Pfam" id="PF02738">
    <property type="entry name" value="MoCoBD_1"/>
    <property type="match status" value="1"/>
</dbReference>
<dbReference type="Pfam" id="PF20256">
    <property type="entry name" value="MoCoBD_2"/>
    <property type="match status" value="2"/>
</dbReference>
<dbReference type="Gene3D" id="3.90.1170.50">
    <property type="entry name" value="Aldehyde oxidase/xanthine dehydrogenase, a/b hammerhead"/>
    <property type="match status" value="1"/>
</dbReference>
<gene>
    <name evidence="6" type="ORF">DL237_10925</name>
</gene>
<dbReference type="GO" id="GO:0020037">
    <property type="term" value="F:heme binding"/>
    <property type="evidence" value="ECO:0007669"/>
    <property type="project" value="InterPro"/>
</dbReference>
<dbReference type="OrthoDB" id="9767994at2"/>
<dbReference type="Pfam" id="PF00034">
    <property type="entry name" value="Cytochrom_C"/>
    <property type="match status" value="1"/>
</dbReference>
<dbReference type="PANTHER" id="PTHR47495">
    <property type="entry name" value="ALDEHYDE DEHYDROGENASE"/>
    <property type="match status" value="1"/>
</dbReference>
<evidence type="ECO:0000259" key="5">
    <source>
        <dbReference type="PROSITE" id="PS51007"/>
    </source>
</evidence>
<dbReference type="InterPro" id="IPR000674">
    <property type="entry name" value="Ald_Oxase/Xan_DH_a/b"/>
</dbReference>
<dbReference type="PANTHER" id="PTHR47495:SF1">
    <property type="entry name" value="BLL3820 PROTEIN"/>
    <property type="match status" value="1"/>
</dbReference>
<dbReference type="SUPFAM" id="SSF56003">
    <property type="entry name" value="Molybdenum cofactor-binding domain"/>
    <property type="match status" value="2"/>
</dbReference>
<dbReference type="EMBL" id="QWJJ01000008">
    <property type="protein sequence ID" value="RII38755.1"/>
    <property type="molecule type" value="Genomic_DNA"/>
</dbReference>
<reference evidence="6 7" key="1">
    <citation type="submission" date="2018-08" db="EMBL/GenBank/DDBJ databases">
        <title>Pseudooceanicola sediminis CY03 in the family Rhodobacteracea.</title>
        <authorList>
            <person name="Zhang Y.-J."/>
        </authorList>
    </citation>
    <scope>NUCLEOTIDE SEQUENCE [LARGE SCALE GENOMIC DNA]</scope>
    <source>
        <strain evidence="6 7">CY03</strain>
    </source>
</reference>
<dbReference type="GO" id="GO:0046872">
    <property type="term" value="F:metal ion binding"/>
    <property type="evidence" value="ECO:0007669"/>
    <property type="project" value="UniProtKB-KW"/>
</dbReference>
<evidence type="ECO:0000256" key="4">
    <source>
        <dbReference type="PROSITE-ProRule" id="PRU00433"/>
    </source>
</evidence>
<feature type="domain" description="Cytochrome c" evidence="5">
    <location>
        <begin position="905"/>
        <end position="1009"/>
    </location>
</feature>
<dbReference type="InterPro" id="IPR037165">
    <property type="entry name" value="AldOxase/xan_DH_Mopterin-bd_sf"/>
</dbReference>
<dbReference type="GO" id="GO:0016491">
    <property type="term" value="F:oxidoreductase activity"/>
    <property type="evidence" value="ECO:0007669"/>
    <property type="project" value="InterPro"/>
</dbReference>
<dbReference type="Gene3D" id="3.30.365.10">
    <property type="entry name" value="Aldehyde oxidase/xanthine dehydrogenase, molybdopterin binding domain"/>
    <property type="match status" value="4"/>
</dbReference>
<organism evidence="6 7">
    <name type="scientific">Pseudooceanicola sediminis</name>
    <dbReference type="NCBI Taxonomy" id="2211117"/>
    <lineage>
        <taxon>Bacteria</taxon>
        <taxon>Pseudomonadati</taxon>
        <taxon>Pseudomonadota</taxon>
        <taxon>Alphaproteobacteria</taxon>
        <taxon>Rhodobacterales</taxon>
        <taxon>Paracoccaceae</taxon>
        <taxon>Pseudooceanicola</taxon>
    </lineage>
</organism>
<evidence type="ECO:0000313" key="7">
    <source>
        <dbReference type="Proteomes" id="UP000265848"/>
    </source>
</evidence>
<dbReference type="InterPro" id="IPR036909">
    <property type="entry name" value="Cyt_c-like_dom_sf"/>
</dbReference>
<protein>
    <submittedName>
        <fullName evidence="6">Aldehyde dehydrogenase</fullName>
    </submittedName>
</protein>
<dbReference type="PROSITE" id="PS51007">
    <property type="entry name" value="CYTC"/>
    <property type="match status" value="3"/>
</dbReference>
<evidence type="ECO:0000256" key="2">
    <source>
        <dbReference type="ARBA" id="ARBA00022723"/>
    </source>
</evidence>
<keyword evidence="3 4" id="KW-0408">Iron</keyword>
<dbReference type="SUPFAM" id="SSF54665">
    <property type="entry name" value="CO dehydrogenase molybdoprotein N-domain-like"/>
    <property type="match status" value="1"/>
</dbReference>
<evidence type="ECO:0000256" key="1">
    <source>
        <dbReference type="ARBA" id="ARBA00022617"/>
    </source>
</evidence>
<dbReference type="Proteomes" id="UP000265848">
    <property type="component" value="Unassembled WGS sequence"/>
</dbReference>
<evidence type="ECO:0000313" key="6">
    <source>
        <dbReference type="EMBL" id="RII38755.1"/>
    </source>
</evidence>
<accession>A0A399J066</accession>
<keyword evidence="1 4" id="KW-0349">Heme</keyword>
<dbReference type="Gene3D" id="1.10.760.10">
    <property type="entry name" value="Cytochrome c-like domain"/>
    <property type="match status" value="3"/>
</dbReference>
<evidence type="ECO:0000256" key="3">
    <source>
        <dbReference type="ARBA" id="ARBA00023004"/>
    </source>
</evidence>
<dbReference type="InterPro" id="IPR009056">
    <property type="entry name" value="Cyt_c-like_dom"/>
</dbReference>
<dbReference type="Pfam" id="PF13442">
    <property type="entry name" value="Cytochrome_CBB3"/>
    <property type="match status" value="1"/>
</dbReference>
<sequence length="1118" mass="118708">MTDALTIRRNGDTFLTLSPDGTATGYNGHVDLGTGLQTALAQIVAEELDLPLSAVRIVLGDTARTPDQGPTIASESIQITAVPLRAAAAQARHWLARAGALRLNAPLADISTQDGHVIWQDQRISYAALLAGRAEVLPLDDAAPLKDPANYTLVGHKAGRTDLPAKLTGDFDYIHDIRLPGMLHGHVIRPPYAGRDSGDFIGRSLISFDDSAIAALPGFVAVVRQADFLAVVATKAHLARQMAEALPVQWHRPPDLPDLSDPVAAIKDHPSSPRVLDTTGDIRAGLADCSPRLDRRYVWPWHMHASIGPSCAVADWNGGAPIVWSGTQNPHMLRGDLATLTGLAPEVIEVRRHQAAGCYGRNCADDVAGDALLLTRALGQRVRVQLTRAQENLWEPKGAAQVMEVSGGVNAAGDFHAYAFDSWYPSNRGPNLALLLTGAISPEPRPSDMGDRTIVPPYRIAHKRITVHDMAPIVRAAWLRGVSALPNTFAHESFVDELAAQAQEDPVAFRLRHLDDPRQADLVRRTAQAAAWQTRTQPTLRRKGRMAYGQGFAYATYVHGAFPGTAAASAAWVVDVAVDMETGEVTLSRVFVGQDQGLAINPDHVRQQIHGNVIQTASRALQESVSFDQITVTDQSWATYPLATFPQTPQIETMLVARPDDPPLGVGESAGVPAAAAIANAIFDATGVRMREVPFTPERMRDALGIQPRQSAPLALPGRRKRKTLLATTLGLTAALGLGALSFPLARAIPKTTAPAAANFSAETLTRGETLFALGNCASCHTAPDGAPNAGGRAIDTPFGTVHSTNLTPDPDTGLGTWSFAAFARAMRAGISRDGHNLYPAFPYTSFAGMAEDDLFALYAHLQTLPAVAQPTPKAQMSVPRPALAAWNALFHRPQSLAPDPAQGADWNRGRYLVETVGHCSECHTPRTALGAQAKTPLSGAMVRDWFAPALAGPDAQLRGTDDIAAYLSTGVAPGRAAASGPMAEVIAGLSTLPDGDITAMATYLASLPTDAPAPLPEQAATIPDRIDRIFANACASCHEAALPDLLTAAQIPLTRAPAIRAPSPAAAQATIRDGLRAPTGTALRDMPAFGADLAEADILALARYLRARYAPDLPGWD</sequence>